<dbReference type="Gene3D" id="1.10.8.10">
    <property type="entry name" value="DNA helicase RuvA subunit, C-terminal domain"/>
    <property type="match status" value="1"/>
</dbReference>
<dbReference type="AlphaFoldDB" id="A0AAV7K7B2"/>
<evidence type="ECO:0000313" key="7">
    <source>
        <dbReference type="Proteomes" id="UP001165289"/>
    </source>
</evidence>
<dbReference type="GO" id="GO:0005739">
    <property type="term" value="C:mitochondrion"/>
    <property type="evidence" value="ECO:0007669"/>
    <property type="project" value="UniProtKB-SubCell"/>
</dbReference>
<proteinExistence type="inferred from homology"/>
<dbReference type="PANTHER" id="PTHR11741">
    <property type="entry name" value="ELONGATION FACTOR TS"/>
    <property type="match status" value="1"/>
</dbReference>
<comment type="similarity">
    <text evidence="1 4">Belongs to the EF-Ts family.</text>
</comment>
<keyword evidence="4" id="KW-0496">Mitochondrion</keyword>
<dbReference type="Pfam" id="PF00889">
    <property type="entry name" value="EF_TS"/>
    <property type="match status" value="1"/>
</dbReference>
<dbReference type="InterPro" id="IPR001816">
    <property type="entry name" value="Transl_elong_EFTs/EF1B"/>
</dbReference>
<evidence type="ECO:0000256" key="3">
    <source>
        <dbReference type="ARBA" id="ARBA00022917"/>
    </source>
</evidence>
<dbReference type="GO" id="GO:0003746">
    <property type="term" value="F:translation elongation factor activity"/>
    <property type="evidence" value="ECO:0007669"/>
    <property type="project" value="UniProtKB-UniRule"/>
</dbReference>
<evidence type="ECO:0000256" key="1">
    <source>
        <dbReference type="ARBA" id="ARBA00005532"/>
    </source>
</evidence>
<dbReference type="InterPro" id="IPR036402">
    <property type="entry name" value="EF-Ts_dimer_sf"/>
</dbReference>
<evidence type="ECO:0000256" key="4">
    <source>
        <dbReference type="HAMAP-Rule" id="MF_03135"/>
    </source>
</evidence>
<keyword evidence="7" id="KW-1185">Reference proteome</keyword>
<dbReference type="Proteomes" id="UP001165289">
    <property type="component" value="Unassembled WGS sequence"/>
</dbReference>
<dbReference type="InterPro" id="IPR009060">
    <property type="entry name" value="UBA-like_sf"/>
</dbReference>
<dbReference type="PANTHER" id="PTHR11741:SF0">
    <property type="entry name" value="ELONGATION FACTOR TS, MITOCHONDRIAL"/>
    <property type="match status" value="1"/>
</dbReference>
<keyword evidence="3 4" id="KW-0648">Protein biosynthesis</keyword>
<evidence type="ECO:0000256" key="2">
    <source>
        <dbReference type="ARBA" id="ARBA00022768"/>
    </source>
</evidence>
<evidence type="ECO:0000259" key="5">
    <source>
        <dbReference type="Pfam" id="PF00889"/>
    </source>
</evidence>
<comment type="subcellular location">
    <subcellularLocation>
        <location evidence="4">Mitochondrion</location>
    </subcellularLocation>
</comment>
<dbReference type="InterPro" id="IPR014039">
    <property type="entry name" value="Transl_elong_EFTs/EF1B_dimer"/>
</dbReference>
<dbReference type="GO" id="GO:0070125">
    <property type="term" value="P:mitochondrial translational elongation"/>
    <property type="evidence" value="ECO:0007669"/>
    <property type="project" value="TreeGrafter"/>
</dbReference>
<dbReference type="SUPFAM" id="SSF46934">
    <property type="entry name" value="UBA-like"/>
    <property type="match status" value="1"/>
</dbReference>
<dbReference type="HAMAP" id="MF_00050">
    <property type="entry name" value="EF_Ts"/>
    <property type="match status" value="1"/>
</dbReference>
<protein>
    <recommendedName>
        <fullName evidence="4">Elongation factor Ts, mitochondrial</fullName>
        <shortName evidence="4">EF-Ts</shortName>
        <shortName evidence="4">EF-TsMt</shortName>
    </recommendedName>
</protein>
<organism evidence="6 7">
    <name type="scientific">Oopsacas minuta</name>
    <dbReference type="NCBI Taxonomy" id="111878"/>
    <lineage>
        <taxon>Eukaryota</taxon>
        <taxon>Metazoa</taxon>
        <taxon>Porifera</taxon>
        <taxon>Hexactinellida</taxon>
        <taxon>Hexasterophora</taxon>
        <taxon>Lyssacinosida</taxon>
        <taxon>Leucopsacidae</taxon>
        <taxon>Oopsacas</taxon>
    </lineage>
</organism>
<dbReference type="EMBL" id="JAKMXF010000144">
    <property type="protein sequence ID" value="KAI6656560.1"/>
    <property type="molecule type" value="Genomic_DNA"/>
</dbReference>
<dbReference type="Pfam" id="PF25025">
    <property type="entry name" value="EF-Ts_N"/>
    <property type="match status" value="1"/>
</dbReference>
<sequence length="292" mass="32650">MYRIFKSLECTITALRDIPTTHNMMKNYFISRIQLRRQSNLALLRKKTGLPIIKCKEALTKFSNLEEAESWLEEEARKEGMQRVSLGRATTNGVVALNIIKQESMIRTTLIELNCETDHLSLSEEFRQLAAKICQLITNSSLSAGSLTPENMLAVPQDNGLTALDAITRFVGRAKETTTLKRGAIHDARGDICIGSYVHNALDLSSCDSVLKVGTHASFVEIERLEGESIDTQLLADQLAQHVVGMPQEGAEDKIETLLEQDWLFDLDRTVNSVLGSNQLKCVHFVRYQVGK</sequence>
<feature type="domain" description="Translation elongation factor EFTs/EF1B dimerisation" evidence="5">
    <location>
        <begin position="109"/>
        <end position="246"/>
    </location>
</feature>
<evidence type="ECO:0000313" key="6">
    <source>
        <dbReference type="EMBL" id="KAI6656560.1"/>
    </source>
</evidence>
<comment type="function">
    <text evidence="4">Associates with the EF-Tu.GDP complex and induces the exchange of GDP to GTP. It remains bound to the aminoacyl-tRNA.EF-Tu.GTP complex up to the GTP hydrolysis stage on the ribosome.</text>
</comment>
<reference evidence="6 7" key="1">
    <citation type="journal article" date="2023" name="BMC Biol.">
        <title>The compact genome of the sponge Oopsacas minuta (Hexactinellida) is lacking key metazoan core genes.</title>
        <authorList>
            <person name="Santini S."/>
            <person name="Schenkelaars Q."/>
            <person name="Jourda C."/>
            <person name="Duchesne M."/>
            <person name="Belahbib H."/>
            <person name="Rocher C."/>
            <person name="Selva M."/>
            <person name="Riesgo A."/>
            <person name="Vervoort M."/>
            <person name="Leys S.P."/>
            <person name="Kodjabachian L."/>
            <person name="Le Bivic A."/>
            <person name="Borchiellini C."/>
            <person name="Claverie J.M."/>
            <person name="Renard E."/>
        </authorList>
    </citation>
    <scope>NUCLEOTIDE SEQUENCE [LARGE SCALE GENOMIC DNA]</scope>
    <source>
        <strain evidence="6">SPO-2</strain>
    </source>
</reference>
<name>A0AAV7K7B2_9METZ</name>
<dbReference type="Gene3D" id="3.30.479.20">
    <property type="entry name" value="Elongation factor Ts, dimerisation domain"/>
    <property type="match status" value="2"/>
</dbReference>
<comment type="caution">
    <text evidence="6">The sequence shown here is derived from an EMBL/GenBank/DDBJ whole genome shotgun (WGS) entry which is preliminary data.</text>
</comment>
<keyword evidence="2 4" id="KW-0251">Elongation factor</keyword>
<accession>A0AAV7K7B2</accession>
<gene>
    <name evidence="6" type="ORF">LOD99_1355</name>
</gene>
<dbReference type="SUPFAM" id="SSF54713">
    <property type="entry name" value="Elongation factor Ts (EF-Ts), dimerisation domain"/>
    <property type="match status" value="2"/>
</dbReference>